<dbReference type="OrthoDB" id="5549922at2759"/>
<keyword evidence="1" id="KW-0732">Signal</keyword>
<accession>A0A2G5BCY3</accession>
<dbReference type="EMBL" id="KZ303497">
    <property type="protein sequence ID" value="PIA16869.1"/>
    <property type="molecule type" value="Genomic_DNA"/>
</dbReference>
<protein>
    <submittedName>
        <fullName evidence="2">Uncharacterized protein</fullName>
    </submittedName>
</protein>
<evidence type="ECO:0000313" key="3">
    <source>
        <dbReference type="Proteomes" id="UP000242474"/>
    </source>
</evidence>
<feature type="chain" id="PRO_5013700285" evidence="1">
    <location>
        <begin position="20"/>
        <end position="121"/>
    </location>
</feature>
<dbReference type="AlphaFoldDB" id="A0A2G5BCY3"/>
<reference evidence="2 3" key="1">
    <citation type="journal article" date="2015" name="Genome Biol. Evol.">
        <title>Phylogenomic analyses indicate that early fungi evolved digesting cell walls of algal ancestors of land plants.</title>
        <authorList>
            <person name="Chang Y."/>
            <person name="Wang S."/>
            <person name="Sekimoto S."/>
            <person name="Aerts A.L."/>
            <person name="Choi C."/>
            <person name="Clum A."/>
            <person name="LaButti K.M."/>
            <person name="Lindquist E.A."/>
            <person name="Yee Ngan C."/>
            <person name="Ohm R.A."/>
            <person name="Salamov A.A."/>
            <person name="Grigoriev I.V."/>
            <person name="Spatafora J.W."/>
            <person name="Berbee M.L."/>
        </authorList>
    </citation>
    <scope>NUCLEOTIDE SEQUENCE [LARGE SCALE GENOMIC DNA]</scope>
    <source>
        <strain evidence="2 3">NRRL 1564</strain>
    </source>
</reference>
<organism evidence="2 3">
    <name type="scientific">Coemansia reversa (strain ATCC 12441 / NRRL 1564)</name>
    <dbReference type="NCBI Taxonomy" id="763665"/>
    <lineage>
        <taxon>Eukaryota</taxon>
        <taxon>Fungi</taxon>
        <taxon>Fungi incertae sedis</taxon>
        <taxon>Zoopagomycota</taxon>
        <taxon>Kickxellomycotina</taxon>
        <taxon>Kickxellomycetes</taxon>
        <taxon>Kickxellales</taxon>
        <taxon>Kickxellaceae</taxon>
        <taxon>Coemansia</taxon>
    </lineage>
</organism>
<proteinExistence type="predicted"/>
<evidence type="ECO:0000256" key="1">
    <source>
        <dbReference type="SAM" id="SignalP"/>
    </source>
</evidence>
<evidence type="ECO:0000313" key="2">
    <source>
        <dbReference type="EMBL" id="PIA16869.1"/>
    </source>
</evidence>
<dbReference type="Proteomes" id="UP000242474">
    <property type="component" value="Unassembled WGS sequence"/>
</dbReference>
<feature type="signal peptide" evidence="1">
    <location>
        <begin position="1"/>
        <end position="19"/>
    </location>
</feature>
<keyword evidence="3" id="KW-1185">Reference proteome</keyword>
<gene>
    <name evidence="2" type="ORF">COEREDRAFT_8017</name>
</gene>
<name>A0A2G5BCY3_COERN</name>
<sequence>MKLLGIILLVLAISQTALSAPLIKSMIITLGADEPIETAAYDVASVGASFVVEHTGLFGPLLNIIPGSRVILGAAQLFGGKFAGKTVGGVASKSTQGFLEGEAGNNIPLIGWIIRNEDGHE</sequence>